<protein>
    <submittedName>
        <fullName evidence="1">Flp pilus assembly complex ATPase component TadA</fullName>
    </submittedName>
</protein>
<dbReference type="InterPro" id="IPR027417">
    <property type="entry name" value="P-loop_NTPase"/>
</dbReference>
<keyword evidence="2" id="KW-1185">Reference proteome</keyword>
<dbReference type="Gene3D" id="3.40.50.300">
    <property type="entry name" value="P-loop containing nucleotide triphosphate hydrolases"/>
    <property type="match status" value="1"/>
</dbReference>
<evidence type="ECO:0000313" key="2">
    <source>
        <dbReference type="Proteomes" id="UP000577724"/>
    </source>
</evidence>
<dbReference type="GeneID" id="97131558"/>
<organism evidence="1 2">
    <name type="scientific">Paenibacillus taichungensis</name>
    <dbReference type="NCBI Taxonomy" id="484184"/>
    <lineage>
        <taxon>Bacteria</taxon>
        <taxon>Bacillati</taxon>
        <taxon>Bacillota</taxon>
        <taxon>Bacilli</taxon>
        <taxon>Bacillales</taxon>
        <taxon>Paenibacillaceae</taxon>
        <taxon>Paenibacillus</taxon>
    </lineage>
</organism>
<gene>
    <name evidence="1" type="primary">tadA</name>
    <name evidence="1" type="ORF">HP548_12610</name>
</gene>
<dbReference type="EMBL" id="JABMCC010000107">
    <property type="protein sequence ID" value="NUU54918.1"/>
    <property type="molecule type" value="Genomic_DNA"/>
</dbReference>
<sequence>MNNQSNVMTHLVATGNMTSAIRDLLCNAINEKQSILIIGPRKVEGKLKLLYSLAEYHTDTSLKSMVIEDHRLVNFNPGALNAVYTATNRQIKISLMKTALSIRSSYLFVSELRGSEIAPYFDVISEGLKGTMSTFVAKNPEHAIHKLSRLLSKDSTELTYEEGKFLERYVAAKIDLIVMIECTNEDDLNSWIVSDVVNVKQDQSGEISYHSAI</sequence>
<reference evidence="1 2" key="1">
    <citation type="submission" date="2020-05" db="EMBL/GenBank/DDBJ databases">
        <title>Genome Sequencing of Type Strains.</title>
        <authorList>
            <person name="Lemaire J.F."/>
            <person name="Inderbitzin P."/>
            <person name="Gregorio O.A."/>
            <person name="Collins S.B."/>
            <person name="Wespe N."/>
            <person name="Knight-Connoni V."/>
        </authorList>
    </citation>
    <scope>NUCLEOTIDE SEQUENCE [LARGE SCALE GENOMIC DNA]</scope>
    <source>
        <strain evidence="1 2">DSM 19942</strain>
    </source>
</reference>
<proteinExistence type="predicted"/>
<dbReference type="Proteomes" id="UP000577724">
    <property type="component" value="Unassembled WGS sequence"/>
</dbReference>
<name>A0ABX2MLI8_9BACL</name>
<evidence type="ECO:0000313" key="1">
    <source>
        <dbReference type="EMBL" id="NUU54918.1"/>
    </source>
</evidence>
<accession>A0ABX2MLI8</accession>
<dbReference type="RefSeq" id="WP_175381853.1">
    <property type="nucleotide sequence ID" value="NZ_CBCRYD010000030.1"/>
</dbReference>
<comment type="caution">
    <text evidence="1">The sequence shown here is derived from an EMBL/GenBank/DDBJ whole genome shotgun (WGS) entry which is preliminary data.</text>
</comment>